<dbReference type="Gene3D" id="2.40.30.10">
    <property type="entry name" value="Translation factors"/>
    <property type="match status" value="1"/>
</dbReference>
<dbReference type="SUPFAM" id="SSF63380">
    <property type="entry name" value="Riboflavin synthase domain-like"/>
    <property type="match status" value="1"/>
</dbReference>
<dbReference type="InterPro" id="IPR001041">
    <property type="entry name" value="2Fe-2S_ferredoxin-type"/>
</dbReference>
<dbReference type="PROSITE" id="PS51384">
    <property type="entry name" value="FAD_FR"/>
    <property type="match status" value="1"/>
</dbReference>
<dbReference type="GO" id="GO:0016491">
    <property type="term" value="F:oxidoreductase activity"/>
    <property type="evidence" value="ECO:0007669"/>
    <property type="project" value="InterPro"/>
</dbReference>
<feature type="domain" description="2Fe-2S ferredoxin-type" evidence="3">
    <location>
        <begin position="2"/>
        <end position="88"/>
    </location>
</feature>
<dbReference type="Pfam" id="PF00970">
    <property type="entry name" value="FAD_binding_6"/>
    <property type="match status" value="1"/>
</dbReference>
<dbReference type="InterPro" id="IPR050415">
    <property type="entry name" value="MRET"/>
</dbReference>
<keyword evidence="1" id="KW-0830">Ubiquinone</keyword>
<proteinExistence type="predicted"/>
<evidence type="ECO:0000313" key="5">
    <source>
        <dbReference type="EMBL" id="QIZ75442.1"/>
    </source>
</evidence>
<dbReference type="GO" id="GO:0051536">
    <property type="term" value="F:iron-sulfur cluster binding"/>
    <property type="evidence" value="ECO:0007669"/>
    <property type="project" value="InterPro"/>
</dbReference>
<dbReference type="InterPro" id="IPR017938">
    <property type="entry name" value="Riboflavin_synthase-like_b-brl"/>
</dbReference>
<evidence type="ECO:0000256" key="1">
    <source>
        <dbReference type="ARBA" id="ARBA00023075"/>
    </source>
</evidence>
<dbReference type="Gene3D" id="3.10.20.30">
    <property type="match status" value="1"/>
</dbReference>
<reference evidence="5 6" key="1">
    <citation type="submission" date="2020-04" db="EMBL/GenBank/DDBJ databases">
        <title>Ferrimonas sp. S7 isolated from sea water.</title>
        <authorList>
            <person name="Bae S.S."/>
            <person name="Baek K."/>
        </authorList>
    </citation>
    <scope>NUCLEOTIDE SEQUENCE [LARGE SCALE GENOMIC DNA]</scope>
    <source>
        <strain evidence="5 6">S7</strain>
    </source>
</reference>
<evidence type="ECO:0000313" key="6">
    <source>
        <dbReference type="Proteomes" id="UP000501602"/>
    </source>
</evidence>
<dbReference type="RefSeq" id="WP_168658704.1">
    <property type="nucleotide sequence ID" value="NZ_CP051180.1"/>
</dbReference>
<evidence type="ECO:0000259" key="3">
    <source>
        <dbReference type="PROSITE" id="PS51085"/>
    </source>
</evidence>
<dbReference type="Pfam" id="PF00111">
    <property type="entry name" value="Fer2"/>
    <property type="match status" value="1"/>
</dbReference>
<accession>A0A6H1UCA6</accession>
<sequence length="310" mass="34442">MAKVNYQQRKIDVHQNDSVLTALLEQGIEIPYGCRAGICQACLMQCTAGNILPAAQQGLTQQQKEDGYFLACSCFPQSDITIRRPDIACRYESTVVDVEQLTAQVLRLRLTSPIPFQPGQSLLVSINGTQRRFSIASSPPMQAYIELHIECRPSGLFCHQAQKLNQGDKVKVSSANGDCIYQSSSPEQSLLLVGSLTGLAPLIGLIQKALAFGHKGDINLIHICENNQFYYQQELRNLALKHQNLNIHRLTASDMITADFSSLLKESWSQLQQHQLYFAGSKGLIKQLARQAFLQGAKQQQLHIEPFTAS</sequence>
<evidence type="ECO:0000259" key="4">
    <source>
        <dbReference type="PROSITE" id="PS51384"/>
    </source>
</evidence>
<protein>
    <submittedName>
        <fullName evidence="5">2Fe-2S iron-sulfur cluster binding domain-containing protein</fullName>
    </submittedName>
</protein>
<dbReference type="PROSITE" id="PS51085">
    <property type="entry name" value="2FE2S_FER_2"/>
    <property type="match status" value="1"/>
</dbReference>
<organism evidence="5 6">
    <name type="scientific">Ferrimonas lipolytica</name>
    <dbReference type="NCBI Taxonomy" id="2724191"/>
    <lineage>
        <taxon>Bacteria</taxon>
        <taxon>Pseudomonadati</taxon>
        <taxon>Pseudomonadota</taxon>
        <taxon>Gammaproteobacteria</taxon>
        <taxon>Alteromonadales</taxon>
        <taxon>Ferrimonadaceae</taxon>
        <taxon>Ferrimonas</taxon>
    </lineage>
</organism>
<dbReference type="PANTHER" id="PTHR47354:SF3">
    <property type="entry name" value="OXIDOREDUCTASE-RELATED"/>
    <property type="match status" value="1"/>
</dbReference>
<dbReference type="InterPro" id="IPR036010">
    <property type="entry name" value="2Fe-2S_ferredoxin-like_sf"/>
</dbReference>
<name>A0A6H1UCA6_9GAMM</name>
<evidence type="ECO:0000256" key="2">
    <source>
        <dbReference type="ARBA" id="ARBA00034078"/>
    </source>
</evidence>
<dbReference type="SUPFAM" id="SSF54292">
    <property type="entry name" value="2Fe-2S ferredoxin-like"/>
    <property type="match status" value="1"/>
</dbReference>
<feature type="domain" description="FAD-binding FR-type" evidence="4">
    <location>
        <begin position="88"/>
        <end position="182"/>
    </location>
</feature>
<dbReference type="CDD" id="cd00207">
    <property type="entry name" value="fer2"/>
    <property type="match status" value="1"/>
</dbReference>
<dbReference type="PANTHER" id="PTHR47354">
    <property type="entry name" value="NADH OXIDOREDUCTASE HCR"/>
    <property type="match status" value="1"/>
</dbReference>
<dbReference type="InterPro" id="IPR017927">
    <property type="entry name" value="FAD-bd_FR_type"/>
</dbReference>
<gene>
    <name evidence="5" type="ORF">HER31_00095</name>
</gene>
<keyword evidence="6" id="KW-1185">Reference proteome</keyword>
<dbReference type="InterPro" id="IPR039261">
    <property type="entry name" value="FNR_nucleotide-bd"/>
</dbReference>
<dbReference type="EMBL" id="CP051180">
    <property type="protein sequence ID" value="QIZ75442.1"/>
    <property type="molecule type" value="Genomic_DNA"/>
</dbReference>
<dbReference type="KEGG" id="fes:HER31_00095"/>
<dbReference type="Proteomes" id="UP000501602">
    <property type="component" value="Chromosome"/>
</dbReference>
<dbReference type="SUPFAM" id="SSF52343">
    <property type="entry name" value="Ferredoxin reductase-like, C-terminal NADP-linked domain"/>
    <property type="match status" value="1"/>
</dbReference>
<dbReference type="InterPro" id="IPR012675">
    <property type="entry name" value="Beta-grasp_dom_sf"/>
</dbReference>
<dbReference type="AlphaFoldDB" id="A0A6H1UCA6"/>
<dbReference type="Gene3D" id="3.40.50.80">
    <property type="entry name" value="Nucleotide-binding domain of ferredoxin-NADP reductase (FNR) module"/>
    <property type="match status" value="1"/>
</dbReference>
<dbReference type="Pfam" id="PF00175">
    <property type="entry name" value="NAD_binding_1"/>
    <property type="match status" value="1"/>
</dbReference>
<dbReference type="InterPro" id="IPR008333">
    <property type="entry name" value="Cbr1-like_FAD-bd_dom"/>
</dbReference>
<dbReference type="InterPro" id="IPR001433">
    <property type="entry name" value="OxRdtase_FAD/NAD-bd"/>
</dbReference>
<comment type="cofactor">
    <cofactor evidence="2">
        <name>[2Fe-2S] cluster</name>
        <dbReference type="ChEBI" id="CHEBI:190135"/>
    </cofactor>
</comment>